<comment type="caution">
    <text evidence="5">The sequence shown here is derived from an EMBL/GenBank/DDBJ whole genome shotgun (WGS) entry which is preliminary data.</text>
</comment>
<keyword evidence="5" id="KW-0456">Lyase</keyword>
<dbReference type="PANTHER" id="PTHR32308">
    <property type="entry name" value="LYASE BETA SUBUNIT, PUTATIVE (AFU_ORTHOLOGUE AFUA_4G13030)-RELATED"/>
    <property type="match status" value="1"/>
</dbReference>
<dbReference type="PANTHER" id="PTHR32308:SF10">
    <property type="entry name" value="CITRATE LYASE SUBUNIT BETA"/>
    <property type="match status" value="1"/>
</dbReference>
<dbReference type="GO" id="GO:0006107">
    <property type="term" value="P:oxaloacetate metabolic process"/>
    <property type="evidence" value="ECO:0007669"/>
    <property type="project" value="TreeGrafter"/>
</dbReference>
<proteinExistence type="predicted"/>
<comment type="cofactor">
    <cofactor evidence="1">
        <name>Mg(2+)</name>
        <dbReference type="ChEBI" id="CHEBI:18420"/>
    </cofactor>
</comment>
<dbReference type="InterPro" id="IPR005000">
    <property type="entry name" value="Aldolase/citrate-lyase_domain"/>
</dbReference>
<organism evidence="5 6">
    <name type="scientific">Parapusillimonas granuli</name>
    <dbReference type="NCBI Taxonomy" id="380911"/>
    <lineage>
        <taxon>Bacteria</taxon>
        <taxon>Pseudomonadati</taxon>
        <taxon>Pseudomonadota</taxon>
        <taxon>Betaproteobacteria</taxon>
        <taxon>Burkholderiales</taxon>
        <taxon>Alcaligenaceae</taxon>
        <taxon>Parapusillimonas</taxon>
    </lineage>
</organism>
<feature type="domain" description="HpcH/HpaI aldolase/citrate lyase" evidence="4">
    <location>
        <begin position="31"/>
        <end position="218"/>
    </location>
</feature>
<evidence type="ECO:0000259" key="4">
    <source>
        <dbReference type="Pfam" id="PF03328"/>
    </source>
</evidence>
<dbReference type="InterPro" id="IPR040442">
    <property type="entry name" value="Pyrv_kinase-like_dom_sf"/>
</dbReference>
<accession>A0A853G240</accession>
<dbReference type="RefSeq" id="WP_180155338.1">
    <property type="nucleotide sequence ID" value="NZ_JACCEM010000005.1"/>
</dbReference>
<evidence type="ECO:0000256" key="2">
    <source>
        <dbReference type="ARBA" id="ARBA00022723"/>
    </source>
</evidence>
<protein>
    <submittedName>
        <fullName evidence="5">CoA ester lyase</fullName>
    </submittedName>
</protein>
<gene>
    <name evidence="5" type="ORF">H0A72_11440</name>
</gene>
<reference evidence="5 6" key="1">
    <citation type="submission" date="2020-07" db="EMBL/GenBank/DDBJ databases">
        <title>Taxonomic revisions and descriptions of new bacterial species based on genomic comparisons in the high-G+C-content subgroup of the family Alcaligenaceae.</title>
        <authorList>
            <person name="Szabo A."/>
            <person name="Felfoldi T."/>
        </authorList>
    </citation>
    <scope>NUCLEOTIDE SEQUENCE [LARGE SCALE GENOMIC DNA]</scope>
    <source>
        <strain evidence="5 6">LMG 24012</strain>
    </source>
</reference>
<dbReference type="EMBL" id="JACCEM010000005">
    <property type="protein sequence ID" value="NYT49922.1"/>
    <property type="molecule type" value="Genomic_DNA"/>
</dbReference>
<dbReference type="GO" id="GO:0000287">
    <property type="term" value="F:magnesium ion binding"/>
    <property type="evidence" value="ECO:0007669"/>
    <property type="project" value="TreeGrafter"/>
</dbReference>
<keyword evidence="2" id="KW-0479">Metal-binding</keyword>
<dbReference type="GO" id="GO:0016829">
    <property type="term" value="F:lyase activity"/>
    <property type="evidence" value="ECO:0007669"/>
    <property type="project" value="UniProtKB-KW"/>
</dbReference>
<dbReference type="Proteomes" id="UP000559809">
    <property type="component" value="Unassembled WGS sequence"/>
</dbReference>
<name>A0A853G240_9BURK</name>
<evidence type="ECO:0000313" key="5">
    <source>
        <dbReference type="EMBL" id="NYT49922.1"/>
    </source>
</evidence>
<dbReference type="Pfam" id="PF03328">
    <property type="entry name" value="HpcH_HpaI"/>
    <property type="match status" value="1"/>
</dbReference>
<evidence type="ECO:0000313" key="6">
    <source>
        <dbReference type="Proteomes" id="UP000559809"/>
    </source>
</evidence>
<evidence type="ECO:0000256" key="1">
    <source>
        <dbReference type="ARBA" id="ARBA00001946"/>
    </source>
</evidence>
<dbReference type="SUPFAM" id="SSF51621">
    <property type="entry name" value="Phosphoenolpyruvate/pyruvate domain"/>
    <property type="match status" value="1"/>
</dbReference>
<dbReference type="Gene3D" id="3.20.20.60">
    <property type="entry name" value="Phosphoenolpyruvate-binding domains"/>
    <property type="match status" value="1"/>
</dbReference>
<dbReference type="AlphaFoldDB" id="A0A853G240"/>
<keyword evidence="6" id="KW-1185">Reference proteome</keyword>
<keyword evidence="3" id="KW-0460">Magnesium</keyword>
<dbReference type="InterPro" id="IPR015813">
    <property type="entry name" value="Pyrv/PenolPyrv_kinase-like_dom"/>
</dbReference>
<evidence type="ECO:0000256" key="3">
    <source>
        <dbReference type="ARBA" id="ARBA00022842"/>
    </source>
</evidence>
<sequence length="262" mass="27286">MPLPNPSGNHSSLLCQEARARPPAFPASRRRSWLFVPGLDSAAQRRALASGADVLVADLEELTAPQDRAAACIRVVDFLGECRQAGVAAAVRINSLRHGGQVELEKIIEGAPDAVLTSQADAARHIEELDALLAACETRLRLPPGRTAVVPVLASPLAIVRTFDVLTASARIKAAVLAGGRLGAALGMEDPGDATALRPIRGRFALECAAAGCLAVDSGHAYPDARAQADDLAWARGAGIKSKCAVFEDQVAALNRALSPSI</sequence>